<dbReference type="InterPro" id="IPR003661">
    <property type="entry name" value="HisK_dim/P_dom"/>
</dbReference>
<name>A0A194XC11_MOLSC</name>
<dbReference type="Pfam" id="PF02518">
    <property type="entry name" value="HATPase_c"/>
    <property type="match status" value="1"/>
</dbReference>
<dbReference type="SMART" id="SM00387">
    <property type="entry name" value="HATPase_c"/>
    <property type="match status" value="1"/>
</dbReference>
<evidence type="ECO:0000256" key="1">
    <source>
        <dbReference type="ARBA" id="ARBA00022553"/>
    </source>
</evidence>
<evidence type="ECO:0000256" key="3">
    <source>
        <dbReference type="SAM" id="MobiDB-lite"/>
    </source>
</evidence>
<feature type="domain" description="Response regulatory" evidence="5">
    <location>
        <begin position="863"/>
        <end position="1013"/>
    </location>
</feature>
<sequence length="1021" mass="114489">METKELPIRSPAVKDRPRRRNFDWTVEPRPEKITPFQQFILDVDWEKSPLGPIKQWPAQLQQMVLLVVQDPSPAVVYWGEDAIIAYNEAYTHLIGQKHPALQGQDPKIEFAEIWDHFEKLLTRQRETAETTVEGDAFLLLHRHGFFKETYFSWKFVPIIGEDGWVVGSHATVVEVTREVIRDCRMGMVRNLSRQLSGSQTIKDLWSKIIRGIEDADKDIPLSLLYSIDDPTIGSRATSKSSIRSTPSRLSSEESSPISCILEGSSGIPPGHPVASTSLGSENDDHWLAPLIRKAVKERSLVVAPVEDKVAGMLHGLEWRGHGVPSTQIVVCPIIPTDSDNLLAFLVVFLNPRRPYDEDYRSWLHLLTQQVTTPQLSAVILREEVERRQSLARLAALDRERLFRELTESETKFAKFATRAPIGLAILAPDGTALSANDLWRDLTQLDVGTEWTGNQSISIQTRIRRPWQAPDLDMNGHNQWADTDILLAMHPDFDDDGESCITDVRKMDQAIEMKKQQERFIDMTSHEMRNPLSALIGCADEIIASLNDFRRDLIRSSDPSAISHPKASLAESLHLLTEAIEAADTIIYCAMHQKRIIDDILTLSRLDSNLLLVSPEPSQPIVLIGSALKMFDSELKRASTKLAVVEEPSLRSLNVSWTLLDPSRVLQVLINLMTNAIKFTRTESTREIRITMGASLTKPSEKNAFGMQYVRKSHNASDQTSKSEWGDDENEIKKLFHLFAQASPKTHQTYGGSGLGLFISRQLVEMQGGEIGVASQAGKGSTFQFYVKTRRTSPPTASNVQNTDYSQNGKEFQLLVREDALREACAVEISALQNGTKMPNLEMENTIPMSPAPSKEKEETVFHILVVEDNLVNQKVVTKQLRKAGHVVHVANHGQEAIDFLKRSEFWADFNPSGNHHSNDGIATIDKRGGEGAEKLSVVLMDLEMPVMDGIECVKMIRTLQGQQRLKSHVPVIAVTANARKDQILMSLEAGMDDVTTKPYRINDMLQQIEKLVAKHAQSVV</sequence>
<dbReference type="PROSITE" id="PS50109">
    <property type="entry name" value="HIS_KIN"/>
    <property type="match status" value="1"/>
</dbReference>
<dbReference type="CDD" id="cd00082">
    <property type="entry name" value="HisKA"/>
    <property type="match status" value="1"/>
</dbReference>
<dbReference type="InterPro" id="IPR011006">
    <property type="entry name" value="CheY-like_superfamily"/>
</dbReference>
<proteinExistence type="predicted"/>
<dbReference type="EMBL" id="KQ947414">
    <property type="protein sequence ID" value="KUJ17292.1"/>
    <property type="molecule type" value="Genomic_DNA"/>
</dbReference>
<evidence type="ECO:0000259" key="4">
    <source>
        <dbReference type="PROSITE" id="PS50109"/>
    </source>
</evidence>
<dbReference type="SMART" id="SM00448">
    <property type="entry name" value="REC"/>
    <property type="match status" value="1"/>
</dbReference>
<dbReference type="PROSITE" id="PS50110">
    <property type="entry name" value="RESPONSE_REGULATORY"/>
    <property type="match status" value="1"/>
</dbReference>
<feature type="compositionally biased region" description="Low complexity" evidence="3">
    <location>
        <begin position="237"/>
        <end position="254"/>
    </location>
</feature>
<dbReference type="InterPro" id="IPR004358">
    <property type="entry name" value="Sig_transdc_His_kin-like_C"/>
</dbReference>
<dbReference type="SUPFAM" id="SSF47384">
    <property type="entry name" value="Homodimeric domain of signal transducing histidine kinase"/>
    <property type="match status" value="1"/>
</dbReference>
<evidence type="ECO:0000259" key="5">
    <source>
        <dbReference type="PROSITE" id="PS50110"/>
    </source>
</evidence>
<dbReference type="CDD" id="cd17546">
    <property type="entry name" value="REC_hyHK_CKI1_RcsC-like"/>
    <property type="match status" value="1"/>
</dbReference>
<gene>
    <name evidence="6" type="ORF">LY89DRAFT_733155</name>
</gene>
<dbReference type="Pfam" id="PF00072">
    <property type="entry name" value="Response_reg"/>
    <property type="match status" value="1"/>
</dbReference>
<dbReference type="SUPFAM" id="SSF55874">
    <property type="entry name" value="ATPase domain of HSP90 chaperone/DNA topoisomerase II/histidine kinase"/>
    <property type="match status" value="1"/>
</dbReference>
<dbReference type="InterPro" id="IPR036097">
    <property type="entry name" value="HisK_dim/P_sf"/>
</dbReference>
<dbReference type="Gene3D" id="3.30.450.20">
    <property type="entry name" value="PAS domain"/>
    <property type="match status" value="1"/>
</dbReference>
<dbReference type="InterPro" id="IPR005467">
    <property type="entry name" value="His_kinase_dom"/>
</dbReference>
<evidence type="ECO:0000313" key="7">
    <source>
        <dbReference type="Proteomes" id="UP000070700"/>
    </source>
</evidence>
<dbReference type="InterPro" id="IPR001789">
    <property type="entry name" value="Sig_transdc_resp-reg_receiver"/>
</dbReference>
<dbReference type="Gene3D" id="3.30.565.10">
    <property type="entry name" value="Histidine kinase-like ATPase, C-terminal domain"/>
    <property type="match status" value="1"/>
</dbReference>
<reference evidence="6 7" key="1">
    <citation type="submission" date="2015-10" db="EMBL/GenBank/DDBJ databases">
        <title>Full genome of DAOMC 229536 Phialocephala scopiformis, a fungal endophyte of spruce producing the potent anti-insectan compound rugulosin.</title>
        <authorList>
            <consortium name="DOE Joint Genome Institute"/>
            <person name="Walker A.K."/>
            <person name="Frasz S.L."/>
            <person name="Seifert K.A."/>
            <person name="Miller J.D."/>
            <person name="Mondo S.J."/>
            <person name="Labutti K."/>
            <person name="Lipzen A."/>
            <person name="Dockter R."/>
            <person name="Kennedy M."/>
            <person name="Grigoriev I.V."/>
            <person name="Spatafora J.W."/>
        </authorList>
    </citation>
    <scope>NUCLEOTIDE SEQUENCE [LARGE SCALE GENOMIC DNA]</scope>
    <source>
        <strain evidence="6 7">CBS 120377</strain>
    </source>
</reference>
<dbReference type="PANTHER" id="PTHR43719">
    <property type="entry name" value="TWO-COMPONENT HISTIDINE KINASE"/>
    <property type="match status" value="1"/>
</dbReference>
<evidence type="ECO:0000313" key="6">
    <source>
        <dbReference type="EMBL" id="KUJ17292.1"/>
    </source>
</evidence>
<dbReference type="GeneID" id="28829492"/>
<feature type="domain" description="Histidine kinase" evidence="4">
    <location>
        <begin position="523"/>
        <end position="791"/>
    </location>
</feature>
<dbReference type="Gene3D" id="1.10.287.130">
    <property type="match status" value="1"/>
</dbReference>
<organism evidence="6 7">
    <name type="scientific">Mollisia scopiformis</name>
    <name type="common">Conifer needle endophyte fungus</name>
    <name type="synonym">Phialocephala scopiformis</name>
    <dbReference type="NCBI Taxonomy" id="149040"/>
    <lineage>
        <taxon>Eukaryota</taxon>
        <taxon>Fungi</taxon>
        <taxon>Dikarya</taxon>
        <taxon>Ascomycota</taxon>
        <taxon>Pezizomycotina</taxon>
        <taxon>Leotiomycetes</taxon>
        <taxon>Helotiales</taxon>
        <taxon>Mollisiaceae</taxon>
        <taxon>Mollisia</taxon>
    </lineage>
</organism>
<dbReference type="InterPro" id="IPR036890">
    <property type="entry name" value="HATPase_C_sf"/>
</dbReference>
<dbReference type="GO" id="GO:0000155">
    <property type="term" value="F:phosphorelay sensor kinase activity"/>
    <property type="evidence" value="ECO:0007669"/>
    <property type="project" value="InterPro"/>
</dbReference>
<dbReference type="KEGG" id="psco:LY89DRAFT_733155"/>
<dbReference type="PANTHER" id="PTHR43719:SF30">
    <property type="entry name" value="TWO-COMPONENT SYSTEM RESPONSE REGULATOR"/>
    <property type="match status" value="1"/>
</dbReference>
<dbReference type="Proteomes" id="UP000070700">
    <property type="component" value="Unassembled WGS sequence"/>
</dbReference>
<dbReference type="PRINTS" id="PR00344">
    <property type="entry name" value="BCTRLSENSOR"/>
</dbReference>
<dbReference type="RefSeq" id="XP_018071647.1">
    <property type="nucleotide sequence ID" value="XM_018219766.1"/>
</dbReference>
<dbReference type="OrthoDB" id="60033at2759"/>
<feature type="modified residue" description="4-aspartylphosphate" evidence="2">
    <location>
        <position position="942"/>
    </location>
</feature>
<keyword evidence="7" id="KW-1185">Reference proteome</keyword>
<protein>
    <submittedName>
        <fullName evidence="6">Uncharacterized protein</fullName>
    </submittedName>
</protein>
<dbReference type="AlphaFoldDB" id="A0A194XC11"/>
<feature type="region of interest" description="Disordered" evidence="3">
    <location>
        <begin position="235"/>
        <end position="254"/>
    </location>
</feature>
<evidence type="ECO:0000256" key="2">
    <source>
        <dbReference type="PROSITE-ProRule" id="PRU00169"/>
    </source>
</evidence>
<dbReference type="SUPFAM" id="SSF52172">
    <property type="entry name" value="CheY-like"/>
    <property type="match status" value="1"/>
</dbReference>
<accession>A0A194XC11</accession>
<dbReference type="InterPro" id="IPR050956">
    <property type="entry name" value="2C_system_His_kinase"/>
</dbReference>
<dbReference type="SMART" id="SM00388">
    <property type="entry name" value="HisKA"/>
    <property type="match status" value="1"/>
</dbReference>
<dbReference type="Gene3D" id="3.40.50.2300">
    <property type="match status" value="1"/>
</dbReference>
<dbReference type="InterPro" id="IPR003594">
    <property type="entry name" value="HATPase_dom"/>
</dbReference>
<dbReference type="InParanoid" id="A0A194XC11"/>
<keyword evidence="1 2" id="KW-0597">Phosphoprotein</keyword>